<name>A0A3D1JF68_9CHLR</name>
<dbReference type="EMBL" id="DPBP01000002">
    <property type="protein sequence ID" value="HCE16256.1"/>
    <property type="molecule type" value="Genomic_DNA"/>
</dbReference>
<organism evidence="1 2">
    <name type="scientific">Anaerolinea thermolimosa</name>
    <dbReference type="NCBI Taxonomy" id="229919"/>
    <lineage>
        <taxon>Bacteria</taxon>
        <taxon>Bacillati</taxon>
        <taxon>Chloroflexota</taxon>
        <taxon>Anaerolineae</taxon>
        <taxon>Anaerolineales</taxon>
        <taxon>Anaerolineaceae</taxon>
        <taxon>Anaerolinea</taxon>
    </lineage>
</organism>
<evidence type="ECO:0000313" key="1">
    <source>
        <dbReference type="EMBL" id="HCE16256.1"/>
    </source>
</evidence>
<comment type="caution">
    <text evidence="1">The sequence shown here is derived from an EMBL/GenBank/DDBJ whole genome shotgun (WGS) entry which is preliminary data.</text>
</comment>
<dbReference type="OrthoDB" id="162371at2"/>
<reference evidence="1 2" key="1">
    <citation type="journal article" date="2018" name="Nat. Biotechnol.">
        <title>A standardized bacterial taxonomy based on genome phylogeny substantially revises the tree of life.</title>
        <authorList>
            <person name="Parks D.H."/>
            <person name="Chuvochina M."/>
            <person name="Waite D.W."/>
            <person name="Rinke C."/>
            <person name="Skarshewski A."/>
            <person name="Chaumeil P.A."/>
            <person name="Hugenholtz P."/>
        </authorList>
    </citation>
    <scope>NUCLEOTIDE SEQUENCE [LARGE SCALE GENOMIC DNA]</scope>
    <source>
        <strain evidence="1">UBA8781</strain>
    </source>
</reference>
<evidence type="ECO:0008006" key="3">
    <source>
        <dbReference type="Google" id="ProtNLM"/>
    </source>
</evidence>
<evidence type="ECO:0000313" key="2">
    <source>
        <dbReference type="Proteomes" id="UP000264141"/>
    </source>
</evidence>
<dbReference type="Proteomes" id="UP000264141">
    <property type="component" value="Unassembled WGS sequence"/>
</dbReference>
<accession>A0A3D1JF68</accession>
<dbReference type="Gene3D" id="3.40.50.2000">
    <property type="entry name" value="Glycogen Phosphorylase B"/>
    <property type="match status" value="1"/>
</dbReference>
<protein>
    <recommendedName>
        <fullName evidence="3">Glycosyltransferase family 1 protein</fullName>
    </recommendedName>
</protein>
<proteinExistence type="predicted"/>
<dbReference type="RefSeq" id="WP_062195056.1">
    <property type="nucleotide sequence ID" value="NZ_DF967965.1"/>
</dbReference>
<sequence>MKIVFAGSSRWIDRESVVGRCRNLAAALTESGLYQAVVIELEELLRNNDRAVAACEAADLLIFHRLMDERVIQAIPFWKARGKKIIIDLDHPLPSADFRGERMRRYSGWEIHDSIAEEKFRSGLRMADLITAGSQRLADDCAVYTRSIYLPDYLDLNRYLTPRTEHPGEVWVGLPREDEASEFAFLPDMIAMLNEVGRLRPQVRFFVPHPGLSSKGFAGFEEPWFVPVALTSLEEWPRLLSGLDVGLAPADGVSGTRIGRRRVLEYMAARVPWIASDVQPYHEFARYGWLVRNTPYEWRRAILEVIDHLEGYQAEAGGEAFLVALGQDVHENIHAIATIYASVM</sequence>
<dbReference type="AlphaFoldDB" id="A0A3D1JF68"/>
<gene>
    <name evidence="1" type="ORF">DEQ80_00215</name>
</gene>
<dbReference type="SUPFAM" id="SSF53756">
    <property type="entry name" value="UDP-Glycosyltransferase/glycogen phosphorylase"/>
    <property type="match status" value="1"/>
</dbReference>
<dbReference type="STRING" id="229919.GCA_001050195_02772"/>